<keyword evidence="8" id="KW-0150">Chloroplast</keyword>
<dbReference type="Gene3D" id="1.10.10.10">
    <property type="entry name" value="Winged helix-like DNA-binding domain superfamily/Winged helix DNA-binding domain"/>
    <property type="match status" value="1"/>
</dbReference>
<dbReference type="InterPro" id="IPR000847">
    <property type="entry name" value="LysR_HTH_N"/>
</dbReference>
<evidence type="ECO:0000256" key="6">
    <source>
        <dbReference type="ARBA" id="ARBA00023163"/>
    </source>
</evidence>
<dbReference type="SUPFAM" id="SSF46785">
    <property type="entry name" value="Winged helix' DNA-binding domain"/>
    <property type="match status" value="1"/>
</dbReference>
<evidence type="ECO:0000256" key="4">
    <source>
        <dbReference type="ARBA" id="ARBA00023015"/>
    </source>
</evidence>
<sequence>MIPYPFTLKHLKTLKAISDFGSLTAAAQSLYISQPAISSQLREIEQSLQLKVLNRTRQGIEFTEVGYILLYYANKILSLCDETCLVIQDLHIYPHGSFTLGAEYNIGTYTLPKILIDYHISFTQTQINLELLSSYQTCYKLLDDKLDLGIVSGFIPPQLKPQLSGLFLGREEIVLVVPKGHPYALRPYINKQELFNLHFLRLNENSPISQIIEYRLKMVQIEPSALVWDLEVNSIDALKNLLLVSKKACFLPFSSIHEELSNELVSWIPIKGVQITQYSWILNNPSKYRLRAVEGFIERCLFSFSLSNIYF</sequence>
<dbReference type="InterPro" id="IPR005119">
    <property type="entry name" value="LysR_subst-bd"/>
</dbReference>
<evidence type="ECO:0000313" key="8">
    <source>
        <dbReference type="EMBL" id="AID67860.1"/>
    </source>
</evidence>
<evidence type="ECO:0000256" key="5">
    <source>
        <dbReference type="ARBA" id="ARBA00023125"/>
    </source>
</evidence>
<dbReference type="PANTHER" id="PTHR30126:SF39">
    <property type="entry name" value="HTH-TYPE TRANSCRIPTIONAL REGULATOR CYSL"/>
    <property type="match status" value="1"/>
</dbReference>
<keyword evidence="6" id="KW-0804">Transcription</keyword>
<dbReference type="InterPro" id="IPR036390">
    <property type="entry name" value="WH_DNA-bd_sf"/>
</dbReference>
<comment type="function">
    <text evidence="1">Trans-acting transcriptional regulator of RuBisCO genes (rbcL and rbcS) expression.</text>
</comment>
<name>A0A088CIR0_9CHLO</name>
<reference evidence="8" key="1">
    <citation type="journal article" date="2014" name="BMC Genomics">
        <title>Six newly sequenced chloroplast genomes from prasinophyte green algae provide insights into the relationships among prasinophyte lineages and the diversity of streamlined genome architecture in picoplanktonic species.</title>
        <authorList>
            <person name="Lemieux C."/>
            <person name="Otis C."/>
            <person name="Turmel M."/>
        </authorList>
    </citation>
    <scope>NUCLEOTIDE SEQUENCE</scope>
</reference>
<accession>A0A088CIR0</accession>
<proteinExistence type="inferred from homology"/>
<evidence type="ECO:0000256" key="1">
    <source>
        <dbReference type="ARBA" id="ARBA00003782"/>
    </source>
</evidence>
<dbReference type="AlphaFoldDB" id="A0A088CIR0"/>
<dbReference type="GO" id="GO:0003700">
    <property type="term" value="F:DNA-binding transcription factor activity"/>
    <property type="evidence" value="ECO:0007669"/>
    <property type="project" value="InterPro"/>
</dbReference>
<dbReference type="Pfam" id="PF03466">
    <property type="entry name" value="LysR_substrate"/>
    <property type="match status" value="1"/>
</dbReference>
<dbReference type="PANTHER" id="PTHR30126">
    <property type="entry name" value="HTH-TYPE TRANSCRIPTIONAL REGULATOR"/>
    <property type="match status" value="1"/>
</dbReference>
<gene>
    <name evidence="8" type="primary">rbcR</name>
</gene>
<keyword evidence="8" id="KW-0934">Plastid</keyword>
<dbReference type="GO" id="GO:0000976">
    <property type="term" value="F:transcription cis-regulatory region binding"/>
    <property type="evidence" value="ECO:0007669"/>
    <property type="project" value="TreeGrafter"/>
</dbReference>
<dbReference type="PRINTS" id="PR00039">
    <property type="entry name" value="HTHLYSR"/>
</dbReference>
<keyword evidence="5" id="KW-0238">DNA-binding</keyword>
<protein>
    <recommendedName>
        <fullName evidence="3">Probable RuBisCO transcriptional regulator</fullName>
    </recommendedName>
</protein>
<dbReference type="PROSITE" id="PS50931">
    <property type="entry name" value="HTH_LYSR"/>
    <property type="match status" value="1"/>
</dbReference>
<evidence type="ECO:0000259" key="7">
    <source>
        <dbReference type="PROSITE" id="PS50931"/>
    </source>
</evidence>
<organism evidence="8">
    <name type="scientific">prasinophyte sp. MBIC10622</name>
    <dbReference type="NCBI Taxonomy" id="156113"/>
    <lineage>
        <taxon>Eukaryota</taxon>
        <taxon>Viridiplantae</taxon>
        <taxon>Chlorophyta</taxon>
    </lineage>
</organism>
<dbReference type="Gene3D" id="3.40.190.290">
    <property type="match status" value="1"/>
</dbReference>
<evidence type="ECO:0000256" key="2">
    <source>
        <dbReference type="ARBA" id="ARBA00009437"/>
    </source>
</evidence>
<evidence type="ECO:0000256" key="3">
    <source>
        <dbReference type="ARBA" id="ARBA00018907"/>
    </source>
</evidence>
<comment type="similarity">
    <text evidence="2">Belongs to the LysR transcriptional regulatory family.</text>
</comment>
<feature type="domain" description="HTH lysR-type" evidence="7">
    <location>
        <begin position="6"/>
        <end position="63"/>
    </location>
</feature>
<dbReference type="SUPFAM" id="SSF53850">
    <property type="entry name" value="Periplasmic binding protein-like II"/>
    <property type="match status" value="1"/>
</dbReference>
<keyword evidence="4" id="KW-0805">Transcription regulation</keyword>
<dbReference type="Pfam" id="PF00126">
    <property type="entry name" value="HTH_1"/>
    <property type="match status" value="1"/>
</dbReference>
<geneLocation type="chloroplast" evidence="8"/>
<dbReference type="EMBL" id="KJ746602">
    <property type="protein sequence ID" value="AID67860.1"/>
    <property type="molecule type" value="Genomic_DNA"/>
</dbReference>
<dbReference type="InterPro" id="IPR036388">
    <property type="entry name" value="WH-like_DNA-bd_sf"/>
</dbReference>